<feature type="signal peptide" evidence="1">
    <location>
        <begin position="1"/>
        <end position="25"/>
    </location>
</feature>
<dbReference type="EMBL" id="JAQQBS010000002">
    <property type="protein sequence ID" value="KAK0171526.1"/>
    <property type="molecule type" value="Genomic_DNA"/>
</dbReference>
<evidence type="ECO:0000313" key="3">
    <source>
        <dbReference type="Proteomes" id="UP001168990"/>
    </source>
</evidence>
<evidence type="ECO:0000313" key="2">
    <source>
        <dbReference type="EMBL" id="KAK0171526.1"/>
    </source>
</evidence>
<evidence type="ECO:0000256" key="1">
    <source>
        <dbReference type="SAM" id="SignalP"/>
    </source>
</evidence>
<protein>
    <submittedName>
        <fullName evidence="2">Uncharacterized protein</fullName>
    </submittedName>
</protein>
<reference evidence="2" key="1">
    <citation type="journal article" date="2023" name="bioRxiv">
        <title>Scaffold-level genome assemblies of two parasitoid biocontrol wasps reveal the parthenogenesis mechanism and an associated novel virus.</title>
        <authorList>
            <person name="Inwood S."/>
            <person name="Skelly J."/>
            <person name="Guhlin J."/>
            <person name="Harrop T."/>
            <person name="Goldson S."/>
            <person name="Dearden P."/>
        </authorList>
    </citation>
    <scope>NUCLEOTIDE SEQUENCE</scope>
    <source>
        <strain evidence="2">Irish</strain>
        <tissue evidence="2">Whole body</tissue>
    </source>
</reference>
<feature type="chain" id="PRO_5041334541" evidence="1">
    <location>
        <begin position="26"/>
        <end position="390"/>
    </location>
</feature>
<reference evidence="2" key="2">
    <citation type="submission" date="2023-03" db="EMBL/GenBank/DDBJ databases">
        <authorList>
            <person name="Inwood S.N."/>
            <person name="Skelly J.G."/>
            <person name="Guhlin J."/>
            <person name="Harrop T.W.R."/>
            <person name="Goldson S.G."/>
            <person name="Dearden P.K."/>
        </authorList>
    </citation>
    <scope>NUCLEOTIDE SEQUENCE</scope>
    <source>
        <strain evidence="2">Irish</strain>
        <tissue evidence="2">Whole body</tissue>
    </source>
</reference>
<dbReference type="Proteomes" id="UP001168990">
    <property type="component" value="Unassembled WGS sequence"/>
</dbReference>
<organism evidence="2 3">
    <name type="scientific">Microctonus aethiopoides</name>
    <dbReference type="NCBI Taxonomy" id="144406"/>
    <lineage>
        <taxon>Eukaryota</taxon>
        <taxon>Metazoa</taxon>
        <taxon>Ecdysozoa</taxon>
        <taxon>Arthropoda</taxon>
        <taxon>Hexapoda</taxon>
        <taxon>Insecta</taxon>
        <taxon>Pterygota</taxon>
        <taxon>Neoptera</taxon>
        <taxon>Endopterygota</taxon>
        <taxon>Hymenoptera</taxon>
        <taxon>Apocrita</taxon>
        <taxon>Ichneumonoidea</taxon>
        <taxon>Braconidae</taxon>
        <taxon>Euphorinae</taxon>
        <taxon>Microctonus</taxon>
    </lineage>
</organism>
<keyword evidence="1" id="KW-0732">Signal</keyword>
<dbReference type="AlphaFoldDB" id="A0AA39FLA6"/>
<keyword evidence="3" id="KW-1185">Reference proteome</keyword>
<accession>A0AA39FLA6</accession>
<proteinExistence type="predicted"/>
<gene>
    <name evidence="2" type="ORF">PV328_004973</name>
</gene>
<name>A0AA39FLA6_9HYME</name>
<sequence length="390" mass="43427">MSSRNFSVLFIFIVFIWSIGKSINANEVKEIKYDSSSVEQNQKILRLLLRLAFHTANHLTHLKDATRIRAENEVDKDLHDITIKDIIQGVSANQHNSNQSPMVKNNTSNFTNFDIQSRFLSFGSQALDTIIPFKKIDENVKSIASGNLSELSNIESFANEGADMLQNIMNKSVIVLNSTAGQIANPESSINLTNIQDTVEKTGAAILNPAPAAEAPSVRLLLDSDVGNVIYNGTHRINEAEKNEGKYESIVEKIKTKLGGAIPGHSYESSTASVIKREMSPVPVSISTRVKNQMNNDHISVGNFSTSNITDSSNGANIIKGETDLTHNSWQRKIYADKDNGIMCVNETRDIFEYIFDNNDIRIENYNTDGMGIFEEMKLQDFFNQLIDTL</sequence>
<comment type="caution">
    <text evidence="2">The sequence shown here is derived from an EMBL/GenBank/DDBJ whole genome shotgun (WGS) entry which is preliminary data.</text>
</comment>